<comment type="caution">
    <text evidence="1">The sequence shown here is derived from an EMBL/GenBank/DDBJ whole genome shotgun (WGS) entry which is preliminary data.</text>
</comment>
<dbReference type="EMBL" id="CATOUU010000889">
    <property type="protein sequence ID" value="CAI9957519.1"/>
    <property type="molecule type" value="Genomic_DNA"/>
</dbReference>
<accession>A0AA86UIW8</accession>
<gene>
    <name evidence="2" type="ORF">HINF_LOCUS19222</name>
    <name evidence="1" type="ORF">HINF_LOCUS45164</name>
</gene>
<dbReference type="EMBL" id="CAXDID020000050">
    <property type="protein sequence ID" value="CAL6005134.1"/>
    <property type="molecule type" value="Genomic_DNA"/>
</dbReference>
<proteinExistence type="predicted"/>
<reference evidence="1" key="1">
    <citation type="submission" date="2023-06" db="EMBL/GenBank/DDBJ databases">
        <authorList>
            <person name="Kurt Z."/>
        </authorList>
    </citation>
    <scope>NUCLEOTIDE SEQUENCE</scope>
</reference>
<evidence type="ECO:0000313" key="2">
    <source>
        <dbReference type="EMBL" id="CAL6005134.1"/>
    </source>
</evidence>
<protein>
    <submittedName>
        <fullName evidence="2">Hypothetical_protein</fullName>
    </submittedName>
</protein>
<dbReference type="AlphaFoldDB" id="A0AA86UIW8"/>
<keyword evidence="3" id="KW-1185">Reference proteome</keyword>
<name>A0AA86UIW8_9EUKA</name>
<evidence type="ECO:0000313" key="3">
    <source>
        <dbReference type="Proteomes" id="UP001642409"/>
    </source>
</evidence>
<dbReference type="Proteomes" id="UP001642409">
    <property type="component" value="Unassembled WGS sequence"/>
</dbReference>
<dbReference type="Gene3D" id="2.160.20.110">
    <property type="match status" value="1"/>
</dbReference>
<reference evidence="2 3" key="2">
    <citation type="submission" date="2024-07" db="EMBL/GenBank/DDBJ databases">
        <authorList>
            <person name="Akdeniz Z."/>
        </authorList>
    </citation>
    <scope>NUCLEOTIDE SEQUENCE [LARGE SCALE GENOMIC DNA]</scope>
</reference>
<organism evidence="1">
    <name type="scientific">Hexamita inflata</name>
    <dbReference type="NCBI Taxonomy" id="28002"/>
    <lineage>
        <taxon>Eukaryota</taxon>
        <taxon>Metamonada</taxon>
        <taxon>Diplomonadida</taxon>
        <taxon>Hexamitidae</taxon>
        <taxon>Hexamitinae</taxon>
        <taxon>Hexamita</taxon>
    </lineage>
</organism>
<sequence length="687" mass="73997">MKLDILSLYSLSNQTQAIVLTNFTKLQQHIKNNFSHADQKLYDITIEIDDRILQNITIINQSISTLNEYYNALNQNITQLNQTIISQYVQNTALKQNVSELNQSLISSNEIIHLQQKRITSLNLLVQCLNNAQQSNVTGKCHVVKSIDDSTLCSQKVYISSFDITAVTHQVTSPGNFSSGFVFNTNDIQNAFIDVSDNVYNMYSPTFNPLFKQQNIFKNLKIQFGTDTLNTGSLILAYITTITINQMNIISKSGSQLTVSLASQLNILSATSTDASITNLLVNLSFALSNGNITLVGVVSGTFSMNGYQVLGSYTFTQKVAMIGLKATSATINLNQISFRPSVYQVGNGSSYLFGGDSQTVSTFVINNLAIILGNSSNFLGLSSLSSSKINLYIFGGIVAYIEEASSISVNNVVFDSYQQVSTEYVQNSGFLVGYLQSASSCVSFTNVCLQQNMTSATQEFWYFGLVGNSRGINLIKNASIQFQVQGAYINCFGIIGLQQNAIKTEVVNVRTTLTLSPSDGGFTGAVFGLDAALNTTILNTTVLGSISSGSTVGGFTGQYDTLSNLTIVDSVVSANISASGQNVGGFIGQQNSNVFIISSAVQVAYISSAGQNIGGFIGQCSQAFHLTSSKIQQSLFSGYSNLGVVVGVIGGGTFQFTNSFSKQNYVNRELQTDCGTLLNSWSVSGC</sequence>
<evidence type="ECO:0000313" key="1">
    <source>
        <dbReference type="EMBL" id="CAI9957519.1"/>
    </source>
</evidence>